<evidence type="ECO:0000313" key="2">
    <source>
        <dbReference type="EMBL" id="GLR63484.1"/>
    </source>
</evidence>
<keyword evidence="3" id="KW-1185">Reference proteome</keyword>
<reference evidence="3" key="1">
    <citation type="journal article" date="2019" name="Int. J. Syst. Evol. Microbiol.">
        <title>The Global Catalogue of Microorganisms (GCM) 10K type strain sequencing project: providing services to taxonomists for standard genome sequencing and annotation.</title>
        <authorList>
            <consortium name="The Broad Institute Genomics Platform"/>
            <consortium name="The Broad Institute Genome Sequencing Center for Infectious Disease"/>
            <person name="Wu L."/>
            <person name="Ma J."/>
        </authorList>
    </citation>
    <scope>NUCLEOTIDE SEQUENCE [LARGE SCALE GENOMIC DNA]</scope>
    <source>
        <strain evidence="3">NBRC 100033</strain>
    </source>
</reference>
<dbReference type="EMBL" id="BSOR01000016">
    <property type="protein sequence ID" value="GLR63484.1"/>
    <property type="molecule type" value="Genomic_DNA"/>
</dbReference>
<evidence type="ECO:0000256" key="1">
    <source>
        <dbReference type="SAM" id="MobiDB-lite"/>
    </source>
</evidence>
<feature type="region of interest" description="Disordered" evidence="1">
    <location>
        <begin position="36"/>
        <end position="62"/>
    </location>
</feature>
<name>A0ABQ5ZU21_9GAMM</name>
<dbReference type="RefSeq" id="WP_027849831.1">
    <property type="nucleotide sequence ID" value="NZ_BSOR01000016.1"/>
</dbReference>
<dbReference type="PROSITE" id="PS51257">
    <property type="entry name" value="PROKAR_LIPOPROTEIN"/>
    <property type="match status" value="1"/>
</dbReference>
<gene>
    <name evidence="2" type="ORF">GCM10007878_09190</name>
</gene>
<evidence type="ECO:0000313" key="3">
    <source>
        <dbReference type="Proteomes" id="UP001156682"/>
    </source>
</evidence>
<protein>
    <recommendedName>
        <fullName evidence="4">Lipoprotein</fullName>
    </recommendedName>
</protein>
<evidence type="ECO:0008006" key="4">
    <source>
        <dbReference type="Google" id="ProtNLM"/>
    </source>
</evidence>
<comment type="caution">
    <text evidence="2">The sequence shown here is derived from an EMBL/GenBank/DDBJ whole genome shotgun (WGS) entry which is preliminary data.</text>
</comment>
<accession>A0ABQ5ZU21</accession>
<organism evidence="2 3">
    <name type="scientific">Marinospirillum insulare</name>
    <dbReference type="NCBI Taxonomy" id="217169"/>
    <lineage>
        <taxon>Bacteria</taxon>
        <taxon>Pseudomonadati</taxon>
        <taxon>Pseudomonadota</taxon>
        <taxon>Gammaproteobacteria</taxon>
        <taxon>Oceanospirillales</taxon>
        <taxon>Oceanospirillaceae</taxon>
        <taxon>Marinospirillum</taxon>
    </lineage>
</organism>
<dbReference type="Proteomes" id="UP001156682">
    <property type="component" value="Unassembled WGS sequence"/>
</dbReference>
<sequence>MNKLWVTLALAGAVLVGGCASLDPVQQEKIRVYEEQKKRESIDRSQRESDSGGRRLDKAIKN</sequence>
<proteinExistence type="predicted"/>